<dbReference type="InterPro" id="IPR017896">
    <property type="entry name" value="4Fe4S_Fe-S-bd"/>
</dbReference>
<dbReference type="SUPFAM" id="SSF54862">
    <property type="entry name" value="4Fe-4S ferredoxins"/>
    <property type="match status" value="1"/>
</dbReference>
<dbReference type="Gene3D" id="3.40.50.360">
    <property type="match status" value="1"/>
</dbReference>
<evidence type="ECO:0000256" key="1">
    <source>
        <dbReference type="ARBA" id="ARBA00022723"/>
    </source>
</evidence>
<evidence type="ECO:0000259" key="4">
    <source>
        <dbReference type="PROSITE" id="PS51379"/>
    </source>
</evidence>
<dbReference type="STRING" id="1123291.SAMN04490355_100788"/>
<dbReference type="AlphaFoldDB" id="A0A1I4IAD5"/>
<evidence type="ECO:0000256" key="2">
    <source>
        <dbReference type="ARBA" id="ARBA00023004"/>
    </source>
</evidence>
<dbReference type="PROSITE" id="PS00198">
    <property type="entry name" value="4FE4S_FER_1"/>
    <property type="match status" value="2"/>
</dbReference>
<dbReference type="Proteomes" id="UP000199520">
    <property type="component" value="Unassembled WGS sequence"/>
</dbReference>
<dbReference type="OrthoDB" id="9813995at2"/>
<dbReference type="InterPro" id="IPR017900">
    <property type="entry name" value="4Fe4S_Fe_S_CS"/>
</dbReference>
<sequence>MNFTIYYYSATGNSLHAAKSLGRQLHNCRLLSMPSFRGAEEVKIDTDGVGFVFPTHYFGLPPLVIEFIKKLNLDKMKYSFAAATCGSRYITSVLHQLDLLLRQKNKGLDAGFHIEMISSYIPLSDIPPAEKVKKRLEQADLKIQKIAEVIKKQQTGRDSEYLWPASRAINNHWREKRLSHAPGKFSVSESCISCGCCEKICPVNNIQMNGKKPQWSNNCQECLSCLHFCPTQSIEFGMRTAGRKRYHHPKIVSSEIIGYKEH</sequence>
<name>A0A1I4IAD5_9FIRM</name>
<keyword evidence="3" id="KW-0411">Iron-sulfur</keyword>
<dbReference type="SUPFAM" id="SSF52218">
    <property type="entry name" value="Flavoproteins"/>
    <property type="match status" value="1"/>
</dbReference>
<feature type="domain" description="4Fe-4S ferredoxin-type" evidence="4">
    <location>
        <begin position="183"/>
        <end position="211"/>
    </location>
</feature>
<evidence type="ECO:0000313" key="6">
    <source>
        <dbReference type="Proteomes" id="UP000199520"/>
    </source>
</evidence>
<organism evidence="5 6">
    <name type="scientific">Pelosinus propionicus DSM 13327</name>
    <dbReference type="NCBI Taxonomy" id="1123291"/>
    <lineage>
        <taxon>Bacteria</taxon>
        <taxon>Bacillati</taxon>
        <taxon>Bacillota</taxon>
        <taxon>Negativicutes</taxon>
        <taxon>Selenomonadales</taxon>
        <taxon>Sporomusaceae</taxon>
        <taxon>Pelosinus</taxon>
    </lineage>
</organism>
<accession>A0A1I4IAD5</accession>
<keyword evidence="1" id="KW-0479">Metal-binding</keyword>
<dbReference type="Gene3D" id="3.30.70.20">
    <property type="match status" value="1"/>
</dbReference>
<keyword evidence="6" id="KW-1185">Reference proteome</keyword>
<dbReference type="NCBIfam" id="NF038196">
    <property type="entry name" value="ferrodoxin_EFR1"/>
    <property type="match status" value="1"/>
</dbReference>
<dbReference type="EMBL" id="FOTS01000007">
    <property type="protein sequence ID" value="SFL51300.1"/>
    <property type="molecule type" value="Genomic_DNA"/>
</dbReference>
<gene>
    <name evidence="5" type="ORF">SAMN04490355_100788</name>
</gene>
<protein>
    <recommendedName>
        <fullName evidence="4">4Fe-4S ferredoxin-type domain-containing protein</fullName>
    </recommendedName>
</protein>
<dbReference type="GO" id="GO:0051536">
    <property type="term" value="F:iron-sulfur cluster binding"/>
    <property type="evidence" value="ECO:0007669"/>
    <property type="project" value="UniProtKB-KW"/>
</dbReference>
<dbReference type="RefSeq" id="WP_090933657.1">
    <property type="nucleotide sequence ID" value="NZ_FOTS01000007.1"/>
</dbReference>
<evidence type="ECO:0000313" key="5">
    <source>
        <dbReference type="EMBL" id="SFL51300.1"/>
    </source>
</evidence>
<proteinExistence type="predicted"/>
<dbReference type="InterPro" id="IPR029039">
    <property type="entry name" value="Flavoprotein-like_sf"/>
</dbReference>
<reference evidence="6" key="1">
    <citation type="submission" date="2016-10" db="EMBL/GenBank/DDBJ databases">
        <authorList>
            <person name="Varghese N."/>
            <person name="Submissions S."/>
        </authorList>
    </citation>
    <scope>NUCLEOTIDE SEQUENCE [LARGE SCALE GENOMIC DNA]</scope>
    <source>
        <strain evidence="6">DSM 13327</strain>
    </source>
</reference>
<dbReference type="GO" id="GO:0046872">
    <property type="term" value="F:metal ion binding"/>
    <property type="evidence" value="ECO:0007669"/>
    <property type="project" value="UniProtKB-KW"/>
</dbReference>
<keyword evidence="2" id="KW-0408">Iron</keyword>
<dbReference type="PROSITE" id="PS51379">
    <property type="entry name" value="4FE4S_FER_2"/>
    <property type="match status" value="1"/>
</dbReference>
<evidence type="ECO:0000256" key="3">
    <source>
        <dbReference type="ARBA" id="ARBA00023014"/>
    </source>
</evidence>
<dbReference type="InterPro" id="IPR047964">
    <property type="entry name" value="EFR1-like"/>
</dbReference>